<comment type="caution">
    <text evidence="2">The sequence shown here is derived from an EMBL/GenBank/DDBJ whole genome shotgun (WGS) entry which is preliminary data.</text>
</comment>
<sequence length="668" mass="73133">MAGSRKLVLSDYHISALVINRPKGSPKDLSAKAPSPRKARALWFSGEEVPIESSEAENLDPSALLGRVQHGSEYHSRHPSWLEGRLKGLMTGKAVSEEEFEESEEDSRKLGGARFPEPAPGPDGRGRGSVQLGTFDDVPNDDGEKEAQAPPESQPPPKKVFQLQFKWWLEFRRCGHRRVRQGHEISSGFRSGSPDREFEREAIEELGVVPGAPWTVKGYIKRFHWGKFKGLYRCAIEDVAVYEMLRQKEYESTTAQCIQNMKSKMQAVLQQGGWSSAWLLTGLSDPLRPREFAGTKEELAASRGLRLPQQLEQVEAESQGDRGIGWRGFEAQEEATTGWHIDDAFVMNKHNGEGFGCYPSSGGCAEEIVHIWGYAAGNLVRAEGCEVARNSTFSALRLPCPWMKQPRCVICLTSLDRAWQAQKGKPQSASGVHLQHQMRKKFPVHPVAQADFAAGAAGPMVQVMAELAEVPVAQGPLGGQPLGQALANPDFVEALHPSCRASSRSGASMCQRWAPKSGGLVVMAVVGLAILFPKLIAALLIMALLLLLRAISVVAARVFAEIWHELADTALAGLQPSCVLEYHLVWVGDFVLKHFASILVSTSSMALLSMTLLVEIVFKGALEDALADEANPPKWPSSAHVFDTTMDPSETNLTWSELPPVLSELVVS</sequence>
<evidence type="ECO:0000256" key="1">
    <source>
        <dbReference type="SAM" id="MobiDB-lite"/>
    </source>
</evidence>
<gene>
    <name evidence="2" type="ORF">C1SCF055_LOCUS4466</name>
</gene>
<dbReference type="EMBL" id="CAMXCT020000254">
    <property type="protein sequence ID" value="CAL1129604.1"/>
    <property type="molecule type" value="Genomic_DNA"/>
</dbReference>
<keyword evidence="4" id="KW-1185">Reference proteome</keyword>
<dbReference type="EMBL" id="CAMXCT010000254">
    <property type="protein sequence ID" value="CAI3976229.1"/>
    <property type="molecule type" value="Genomic_DNA"/>
</dbReference>
<organism evidence="2">
    <name type="scientific">Cladocopium goreaui</name>
    <dbReference type="NCBI Taxonomy" id="2562237"/>
    <lineage>
        <taxon>Eukaryota</taxon>
        <taxon>Sar</taxon>
        <taxon>Alveolata</taxon>
        <taxon>Dinophyceae</taxon>
        <taxon>Suessiales</taxon>
        <taxon>Symbiodiniaceae</taxon>
        <taxon>Cladocopium</taxon>
    </lineage>
</organism>
<dbReference type="AlphaFoldDB" id="A0A9P1BMV3"/>
<accession>A0A9P1BMV3</accession>
<name>A0A9P1BMV3_9DINO</name>
<reference evidence="3" key="2">
    <citation type="submission" date="2024-04" db="EMBL/GenBank/DDBJ databases">
        <authorList>
            <person name="Chen Y."/>
            <person name="Shah S."/>
            <person name="Dougan E. K."/>
            <person name="Thang M."/>
            <person name="Chan C."/>
        </authorList>
    </citation>
    <scope>NUCLEOTIDE SEQUENCE [LARGE SCALE GENOMIC DNA]</scope>
</reference>
<dbReference type="Proteomes" id="UP001152797">
    <property type="component" value="Unassembled WGS sequence"/>
</dbReference>
<protein>
    <submittedName>
        <fullName evidence="2">Uncharacterized protein</fullName>
    </submittedName>
</protein>
<reference evidence="2" key="1">
    <citation type="submission" date="2022-10" db="EMBL/GenBank/DDBJ databases">
        <authorList>
            <person name="Chen Y."/>
            <person name="Dougan E. K."/>
            <person name="Chan C."/>
            <person name="Rhodes N."/>
            <person name="Thang M."/>
        </authorList>
    </citation>
    <scope>NUCLEOTIDE SEQUENCE</scope>
</reference>
<evidence type="ECO:0000313" key="3">
    <source>
        <dbReference type="EMBL" id="CAL1129604.1"/>
    </source>
</evidence>
<dbReference type="OrthoDB" id="447942at2759"/>
<feature type="region of interest" description="Disordered" evidence="1">
    <location>
        <begin position="93"/>
        <end position="158"/>
    </location>
</feature>
<proteinExistence type="predicted"/>
<evidence type="ECO:0000313" key="4">
    <source>
        <dbReference type="Proteomes" id="UP001152797"/>
    </source>
</evidence>
<dbReference type="EMBL" id="CAMXCT030000254">
    <property type="protein sequence ID" value="CAL4763541.1"/>
    <property type="molecule type" value="Genomic_DNA"/>
</dbReference>
<evidence type="ECO:0000313" key="2">
    <source>
        <dbReference type="EMBL" id="CAI3976229.1"/>
    </source>
</evidence>